<dbReference type="InterPro" id="IPR055947">
    <property type="entry name" value="DUF7525"/>
</dbReference>
<dbReference type="GeneID" id="25139678"/>
<dbReference type="AlphaFoldDB" id="A0A1U7EZN6"/>
<dbReference type="Proteomes" id="UP000002698">
    <property type="component" value="Chromosome"/>
</dbReference>
<proteinExistence type="predicted"/>
<dbReference type="EnsemblBacteria" id="CCI69575">
    <property type="protein sequence ID" value="CCI69575"/>
    <property type="gene ID" value="NP_0379C"/>
</dbReference>
<feature type="transmembrane region" description="Helical" evidence="1">
    <location>
        <begin position="12"/>
        <end position="33"/>
    </location>
</feature>
<evidence type="ECO:0000313" key="2">
    <source>
        <dbReference type="EMBL" id="CCI69575.1"/>
    </source>
</evidence>
<evidence type="ECO:0000313" key="3">
    <source>
        <dbReference type="Proteomes" id="UP000002698"/>
    </source>
</evidence>
<sequence>METANSTDKGVGFSMLFGVIAVLGAVGLAVFGVTGDQLAAGWSFAVAVAAGGLSVAAYHLYS</sequence>
<organism evidence="2 3">
    <name type="scientific">Natronomonas pharaonis (strain ATCC 35678 / DSM 2160 / CIP 103997 / JCM 8858 / NBRC 14720 / NCIMB 2260 / Gabara)</name>
    <name type="common">Halobacterium pharaonis</name>
    <dbReference type="NCBI Taxonomy" id="348780"/>
    <lineage>
        <taxon>Archaea</taxon>
        <taxon>Methanobacteriati</taxon>
        <taxon>Methanobacteriota</taxon>
        <taxon>Stenosarchaea group</taxon>
        <taxon>Halobacteria</taxon>
        <taxon>Halobacteriales</taxon>
        <taxon>Natronomonadaceae</taxon>
        <taxon>Natronomonas</taxon>
    </lineage>
</organism>
<dbReference type="EMBL" id="CR936257">
    <property type="protein sequence ID" value="CCI69575.1"/>
    <property type="molecule type" value="Genomic_DNA"/>
</dbReference>
<keyword evidence="1" id="KW-0472">Membrane</keyword>
<evidence type="ECO:0000256" key="1">
    <source>
        <dbReference type="SAM" id="Phobius"/>
    </source>
</evidence>
<dbReference type="KEGG" id="nph:NP_0379C"/>
<keyword evidence="3" id="KW-1185">Reference proteome</keyword>
<keyword evidence="1" id="KW-0812">Transmembrane</keyword>
<keyword evidence="1" id="KW-1133">Transmembrane helix</keyword>
<dbReference type="eggNOG" id="arCOG10972">
    <property type="taxonomic scope" value="Archaea"/>
</dbReference>
<name>A0A1U7EZN6_NATPD</name>
<accession>A0A1U7EZN6</accession>
<dbReference type="STRING" id="348780.NP_0379C"/>
<gene>
    <name evidence="2" type="ordered locus">NP_0379C</name>
</gene>
<feature type="transmembrane region" description="Helical" evidence="1">
    <location>
        <begin position="39"/>
        <end position="61"/>
    </location>
</feature>
<protein>
    <submittedName>
        <fullName evidence="2">Uncharacterized protein</fullName>
    </submittedName>
</protein>
<dbReference type="HOGENOM" id="CLU_207582_0_0_2"/>
<dbReference type="Pfam" id="PF24369">
    <property type="entry name" value="DUF7525"/>
    <property type="match status" value="1"/>
</dbReference>
<reference evidence="2 3" key="1">
    <citation type="journal article" date="2005" name="Genome Res.">
        <title>Living with two extremes: conclusions from the genome sequence of Natronomonas pharaonis.</title>
        <authorList>
            <person name="Falb M."/>
            <person name="Pfeiffer F."/>
            <person name="Palm P."/>
            <person name="Rodewald K."/>
            <person name="Hickmann V."/>
            <person name="Tittor J."/>
            <person name="Oesterhelt D."/>
        </authorList>
    </citation>
    <scope>NUCLEOTIDE SEQUENCE [LARGE SCALE GENOMIC DNA]</scope>
    <source>
        <strain evidence="3">ATCC 35678 / DSM 2160 / CIP 103997 / JCM 8858 / NBRC 14720 / NCIMB 2260 / Gabara</strain>
    </source>
</reference>
<dbReference type="RefSeq" id="WP_049939410.1">
    <property type="nucleotide sequence ID" value="NC_007426.1"/>
</dbReference>